<keyword evidence="2" id="KW-1133">Transmembrane helix</keyword>
<evidence type="ECO:0000256" key="2">
    <source>
        <dbReference type="SAM" id="Phobius"/>
    </source>
</evidence>
<dbReference type="RefSeq" id="WP_014010656.1">
    <property type="nucleotide sequence ID" value="NZ_FAUH01000001.1"/>
</dbReference>
<dbReference type="InterPro" id="IPR022603">
    <property type="entry name" value="DUF3152"/>
</dbReference>
<feature type="compositionally biased region" description="Basic and acidic residues" evidence="1">
    <location>
        <begin position="1"/>
        <end position="20"/>
    </location>
</feature>
<reference evidence="5" key="1">
    <citation type="submission" date="2015-11" db="EMBL/GenBank/DDBJ databases">
        <authorList>
            <person name="Dugat-Bony E."/>
        </authorList>
    </citation>
    <scope>NUCLEOTIDE SEQUENCE [LARGE SCALE GENOMIC DNA]</scope>
    <source>
        <strain evidence="5">Mu292</strain>
    </source>
</reference>
<evidence type="ECO:0000313" key="4">
    <source>
        <dbReference type="EMBL" id="CUU64739.1"/>
    </source>
</evidence>
<keyword evidence="5" id="KW-1185">Reference proteome</keyword>
<evidence type="ECO:0000313" key="5">
    <source>
        <dbReference type="Proteomes" id="UP000182498"/>
    </source>
</evidence>
<dbReference type="EMBL" id="FAUH01000001">
    <property type="protein sequence ID" value="CUU64739.1"/>
    <property type="molecule type" value="Genomic_DNA"/>
</dbReference>
<gene>
    <name evidence="4" type="ORF">CVAR292_00043</name>
</gene>
<feature type="transmembrane region" description="Helical" evidence="2">
    <location>
        <begin position="42"/>
        <end position="63"/>
    </location>
</feature>
<dbReference type="OrthoDB" id="9779865at2"/>
<evidence type="ECO:0000259" key="3">
    <source>
        <dbReference type="Pfam" id="PF11350"/>
    </source>
</evidence>
<keyword evidence="2" id="KW-0812">Transmembrane</keyword>
<keyword evidence="2" id="KW-0472">Membrane</keyword>
<dbReference type="OMA" id="PKSWTHN"/>
<dbReference type="SUPFAM" id="SSF55486">
    <property type="entry name" value="Metalloproteases ('zincins'), catalytic domain"/>
    <property type="match status" value="1"/>
</dbReference>
<feature type="region of interest" description="Disordered" evidence="1">
    <location>
        <begin position="90"/>
        <end position="125"/>
    </location>
</feature>
<protein>
    <recommendedName>
        <fullName evidence="3">DUF3152 domain-containing protein</fullName>
    </recommendedName>
</protein>
<dbReference type="Pfam" id="PF11350">
    <property type="entry name" value="DUF3152"/>
    <property type="match status" value="1"/>
</dbReference>
<accession>A0A0X2NIZ9</accession>
<name>A0A0X2NIZ9_9CORY</name>
<dbReference type="GO" id="GO:0008237">
    <property type="term" value="F:metallopeptidase activity"/>
    <property type="evidence" value="ECO:0007669"/>
    <property type="project" value="InterPro"/>
</dbReference>
<proteinExistence type="predicted"/>
<feature type="domain" description="DUF3152" evidence="3">
    <location>
        <begin position="112"/>
        <end position="342"/>
    </location>
</feature>
<dbReference type="Proteomes" id="UP000182498">
    <property type="component" value="Unassembled WGS sequence"/>
</dbReference>
<sequence>MTHRSQDPFDDVPDLRRDRPVGGGEGSFGRQPVPAVYRRRRWATVGVLVVVLVTLVVLVRAVAGGTGDAGNSGDSAATPDNDAAAMASVTGTGEATPGPIPGVPTSDDVGSLPPGGKVTDKGRGTWRGVGSAGAVAGDPHGADTRTLTYVVETEQGIDTASFGGGDSFAAMVDATLADPRSWIGNRDDAIAFRHISVSSSDTPDLRIRLTSPETTRQLCGGEIELETSCFVSGGDSSGTTDGAAGDGRVIINLARWTRGALPFAGDLGSYRQYVLNHEIGHGIGHAAHQPCQEDGALAPIMMQQTLSLANRDLIELDAGTEYMDDDRDSRDAVCRANAWPHPEGD</sequence>
<dbReference type="AlphaFoldDB" id="A0A0X2NIZ9"/>
<dbReference type="InterPro" id="IPR024079">
    <property type="entry name" value="MetalloPept_cat_dom_sf"/>
</dbReference>
<dbReference type="Gene3D" id="3.40.390.10">
    <property type="entry name" value="Collagenase (Catalytic Domain)"/>
    <property type="match status" value="1"/>
</dbReference>
<evidence type="ECO:0000256" key="1">
    <source>
        <dbReference type="SAM" id="MobiDB-lite"/>
    </source>
</evidence>
<organism evidence="4 5">
    <name type="scientific">Corynebacterium variabile</name>
    <dbReference type="NCBI Taxonomy" id="1727"/>
    <lineage>
        <taxon>Bacteria</taxon>
        <taxon>Bacillati</taxon>
        <taxon>Actinomycetota</taxon>
        <taxon>Actinomycetes</taxon>
        <taxon>Mycobacteriales</taxon>
        <taxon>Corynebacteriaceae</taxon>
        <taxon>Corynebacterium</taxon>
    </lineage>
</organism>
<feature type="region of interest" description="Disordered" evidence="1">
    <location>
        <begin position="1"/>
        <end position="31"/>
    </location>
</feature>